<protein>
    <recommendedName>
        <fullName evidence="2">Ubiquitin-like domain-containing protein</fullName>
    </recommendedName>
</protein>
<gene>
    <name evidence="3" type="ORF">PAC_11966</name>
</gene>
<name>A0A1L7XAM0_9HELO</name>
<dbReference type="Pfam" id="PF11976">
    <property type="entry name" value="Rad60-SLD"/>
    <property type="match status" value="1"/>
</dbReference>
<dbReference type="Proteomes" id="UP000184330">
    <property type="component" value="Unassembled WGS sequence"/>
</dbReference>
<dbReference type="InterPro" id="IPR029071">
    <property type="entry name" value="Ubiquitin-like_domsf"/>
</dbReference>
<dbReference type="EMBL" id="FJOG01000019">
    <property type="protein sequence ID" value="CZR62069.1"/>
    <property type="molecule type" value="Genomic_DNA"/>
</dbReference>
<evidence type="ECO:0000313" key="3">
    <source>
        <dbReference type="EMBL" id="CZR62069.1"/>
    </source>
</evidence>
<dbReference type="InterPro" id="IPR032752">
    <property type="entry name" value="DC-UbP/UBTD2_N"/>
</dbReference>
<dbReference type="InterPro" id="IPR039869">
    <property type="entry name" value="UBTD1/2"/>
</dbReference>
<dbReference type="PANTHER" id="PTHR13609">
    <property type="entry name" value="UBIQUITIN DOMAIN CONTAINING 1 PROTEIN-RELATED"/>
    <property type="match status" value="1"/>
</dbReference>
<feature type="compositionally biased region" description="Polar residues" evidence="1">
    <location>
        <begin position="13"/>
        <end position="36"/>
    </location>
</feature>
<evidence type="ECO:0000313" key="4">
    <source>
        <dbReference type="Proteomes" id="UP000184330"/>
    </source>
</evidence>
<accession>A0A1L7XAM0</accession>
<dbReference type="InterPro" id="IPR038169">
    <property type="entry name" value="DC-UbP/UBTD2_N_sf"/>
</dbReference>
<proteinExistence type="predicted"/>
<evidence type="ECO:0000256" key="1">
    <source>
        <dbReference type="SAM" id="MobiDB-lite"/>
    </source>
</evidence>
<sequence length="302" mass="33307">MGCCASAPLGSPYPQQQANANPNSSSRAITSSQPPSQAALPRPSTNASSRSQPQPQPQPQPRPHTHRSRDPAAPYPNKPLKLHTWTSKNKIWTRQELDKERTDFFDTRVDGRAEIWQALKASLEVLWSGGDPGESDGGLATAQMILDAAGITIPSGDLAVGGSFDPFGYRYLLDEHIVSDPTNISYALPAADDEDKTGDEESEEVDEEEIIRRREEKGKGVLKEADLMVILAKLSDRDNKPLKVTISKQDSVRLVAHKILEASNLEPPRHIKIHYMGQPLKESQTLQAQGWNEDDVLNAFVF</sequence>
<dbReference type="Gene3D" id="3.10.20.90">
    <property type="entry name" value="Phosphatidylinositol 3-kinase Catalytic Subunit, Chain A, domain 1"/>
    <property type="match status" value="1"/>
</dbReference>
<dbReference type="OrthoDB" id="1640476at2759"/>
<feature type="domain" description="Ubiquitin-like" evidence="2">
    <location>
        <begin position="228"/>
        <end position="302"/>
    </location>
</feature>
<dbReference type="STRING" id="576137.A0A1L7XAM0"/>
<dbReference type="InterPro" id="IPR022617">
    <property type="entry name" value="Rad60/SUMO-like_dom"/>
</dbReference>
<evidence type="ECO:0000259" key="2">
    <source>
        <dbReference type="PROSITE" id="PS50053"/>
    </source>
</evidence>
<reference evidence="3 4" key="1">
    <citation type="submission" date="2016-03" db="EMBL/GenBank/DDBJ databases">
        <authorList>
            <person name="Ploux O."/>
        </authorList>
    </citation>
    <scope>NUCLEOTIDE SEQUENCE [LARGE SCALE GENOMIC DNA]</scope>
    <source>
        <strain evidence="3 4">UAMH 11012</strain>
    </source>
</reference>
<dbReference type="SUPFAM" id="SSF54236">
    <property type="entry name" value="Ubiquitin-like"/>
    <property type="match status" value="1"/>
</dbReference>
<dbReference type="AlphaFoldDB" id="A0A1L7XAM0"/>
<organism evidence="3 4">
    <name type="scientific">Phialocephala subalpina</name>
    <dbReference type="NCBI Taxonomy" id="576137"/>
    <lineage>
        <taxon>Eukaryota</taxon>
        <taxon>Fungi</taxon>
        <taxon>Dikarya</taxon>
        <taxon>Ascomycota</taxon>
        <taxon>Pezizomycotina</taxon>
        <taxon>Leotiomycetes</taxon>
        <taxon>Helotiales</taxon>
        <taxon>Mollisiaceae</taxon>
        <taxon>Phialocephala</taxon>
        <taxon>Phialocephala fortinii species complex</taxon>
    </lineage>
</organism>
<dbReference type="InterPro" id="IPR000626">
    <property type="entry name" value="Ubiquitin-like_dom"/>
</dbReference>
<feature type="region of interest" description="Disordered" evidence="1">
    <location>
        <begin position="1"/>
        <end position="81"/>
    </location>
</feature>
<dbReference type="Gene3D" id="1.20.225.20">
    <property type="entry name" value="Ub domain-containing protein, DC-UbP/UBTD2, N-terminal domain"/>
    <property type="match status" value="1"/>
</dbReference>
<dbReference type="Pfam" id="PF16455">
    <property type="entry name" value="UBD"/>
    <property type="match status" value="1"/>
</dbReference>
<keyword evidence="4" id="KW-1185">Reference proteome</keyword>
<dbReference type="PROSITE" id="PS50053">
    <property type="entry name" value="UBIQUITIN_2"/>
    <property type="match status" value="1"/>
</dbReference>